<feature type="transmembrane region" description="Helical" evidence="6">
    <location>
        <begin position="179"/>
        <end position="199"/>
    </location>
</feature>
<organism evidence="8 9">
    <name type="scientific">Desulfocurvibacter africanus subsp. africanus str. Walvis Bay</name>
    <dbReference type="NCBI Taxonomy" id="690850"/>
    <lineage>
        <taxon>Bacteria</taxon>
        <taxon>Pseudomonadati</taxon>
        <taxon>Thermodesulfobacteriota</taxon>
        <taxon>Desulfovibrionia</taxon>
        <taxon>Desulfovibrionales</taxon>
        <taxon>Desulfovibrionaceae</taxon>
        <taxon>Desulfocurvibacter</taxon>
    </lineage>
</organism>
<dbReference type="eggNOG" id="COG0697">
    <property type="taxonomic scope" value="Bacteria"/>
</dbReference>
<evidence type="ECO:0000256" key="6">
    <source>
        <dbReference type="SAM" id="Phobius"/>
    </source>
</evidence>
<keyword evidence="9" id="KW-1185">Reference proteome</keyword>
<dbReference type="Pfam" id="PF00892">
    <property type="entry name" value="EamA"/>
    <property type="match status" value="2"/>
</dbReference>
<dbReference type="RefSeq" id="WP_014259525.1">
    <property type="nucleotide sequence ID" value="NC_016629.1"/>
</dbReference>
<feature type="transmembrane region" description="Helical" evidence="6">
    <location>
        <begin position="33"/>
        <end position="52"/>
    </location>
</feature>
<dbReference type="Proteomes" id="UP000007844">
    <property type="component" value="Chromosome"/>
</dbReference>
<comment type="subcellular location">
    <subcellularLocation>
        <location evidence="1">Cell membrane</location>
        <topology evidence="1">Multi-pass membrane protein</topology>
    </subcellularLocation>
</comment>
<feature type="transmembrane region" description="Helical" evidence="6">
    <location>
        <begin position="94"/>
        <end position="111"/>
    </location>
</feature>
<feature type="transmembrane region" description="Helical" evidence="6">
    <location>
        <begin position="298"/>
        <end position="318"/>
    </location>
</feature>
<dbReference type="InterPro" id="IPR037185">
    <property type="entry name" value="EmrE-like"/>
</dbReference>
<feature type="transmembrane region" description="Helical" evidence="6">
    <location>
        <begin position="117"/>
        <end position="139"/>
    </location>
</feature>
<sequence>MTLRKKENDMKTSADMIAAPGAAFTDNAARKTILPVLALLAAVLLWGASYPAMKVVVQALGPWAVMWARMAIALAIIAPFAPRLKPRAYRRGDWWLLLPMAISMPCLYFLFEANALRFTSAAQAGVISSSVPLLVAVGARIFLAEALSATTAAGLALAIGGVAWLTLAGSPSESASNPLLGNALELCAMVCAAASMLLLKRLSERWSSWTLTAVQTLCGFLFFLPGAPLVLSVELLEQGWPVLLTLAFLGSCVTLGAFGLYNWGMSHLPASQASAFINLVPVTAVFLGWLLLGETLNAYQLLASACVLAGVWLSQGGVRKAD</sequence>
<dbReference type="PANTHER" id="PTHR32322">
    <property type="entry name" value="INNER MEMBRANE TRANSPORTER"/>
    <property type="match status" value="1"/>
</dbReference>
<feature type="transmembrane region" description="Helical" evidence="6">
    <location>
        <begin position="64"/>
        <end position="82"/>
    </location>
</feature>
<proteinExistence type="predicted"/>
<feature type="domain" description="EamA" evidence="7">
    <location>
        <begin position="36"/>
        <end position="166"/>
    </location>
</feature>
<dbReference type="SUPFAM" id="SSF103481">
    <property type="entry name" value="Multidrug resistance efflux transporter EmrE"/>
    <property type="match status" value="2"/>
</dbReference>
<evidence type="ECO:0000313" key="8">
    <source>
        <dbReference type="EMBL" id="EGJ49736.1"/>
    </source>
</evidence>
<feature type="transmembrane region" description="Helical" evidence="6">
    <location>
        <begin position="239"/>
        <end position="261"/>
    </location>
</feature>
<keyword evidence="3 6" id="KW-0812">Transmembrane</keyword>
<dbReference type="InterPro" id="IPR000620">
    <property type="entry name" value="EamA_dom"/>
</dbReference>
<feature type="transmembrane region" description="Helical" evidence="6">
    <location>
        <begin position="146"/>
        <end position="167"/>
    </location>
</feature>
<feature type="domain" description="EamA" evidence="7">
    <location>
        <begin position="181"/>
        <end position="313"/>
    </location>
</feature>
<dbReference type="Gene3D" id="1.10.3730.20">
    <property type="match status" value="1"/>
</dbReference>
<accession>F3YZN7</accession>
<evidence type="ECO:0000256" key="5">
    <source>
        <dbReference type="ARBA" id="ARBA00023136"/>
    </source>
</evidence>
<feature type="transmembrane region" description="Helical" evidence="6">
    <location>
        <begin position="273"/>
        <end position="292"/>
    </location>
</feature>
<evidence type="ECO:0000313" key="9">
    <source>
        <dbReference type="Proteomes" id="UP000007844"/>
    </source>
</evidence>
<reference evidence="8 9" key="1">
    <citation type="journal article" date="2011" name="J. Bacteriol.">
        <title>Genome sequence of the mercury-methylating and pleomorphic Desulfovibrio africanus Strain Walvis Bay.</title>
        <authorList>
            <person name="Brown S.D."/>
            <person name="Wall J.D."/>
            <person name="Kucken A.M."/>
            <person name="Gilmour C.C."/>
            <person name="Podar M."/>
            <person name="Brandt C.C."/>
            <person name="Teshima H."/>
            <person name="Detter J.C."/>
            <person name="Han C.S."/>
            <person name="Land M.L."/>
            <person name="Lucas S."/>
            <person name="Han J."/>
            <person name="Pennacchio L."/>
            <person name="Nolan M."/>
            <person name="Pitluck S."/>
            <person name="Woyke T."/>
            <person name="Goodwin L."/>
            <person name="Palumbo A.V."/>
            <person name="Elias D.A."/>
        </authorList>
    </citation>
    <scope>NUCLEOTIDE SEQUENCE [LARGE SCALE GENOMIC DNA]</scope>
    <source>
        <strain evidence="8 9">Walvis Bay</strain>
    </source>
</reference>
<dbReference type="EMBL" id="CP003221">
    <property type="protein sequence ID" value="EGJ49736.1"/>
    <property type="molecule type" value="Genomic_DNA"/>
</dbReference>
<keyword evidence="5 6" id="KW-0472">Membrane</keyword>
<protein>
    <recommendedName>
        <fullName evidence="7">EamA domain-containing protein</fullName>
    </recommendedName>
</protein>
<dbReference type="InterPro" id="IPR050638">
    <property type="entry name" value="AA-Vitamin_Transporters"/>
</dbReference>
<dbReference type="KEGG" id="daf:Desaf_1398"/>
<evidence type="ECO:0000259" key="7">
    <source>
        <dbReference type="Pfam" id="PF00892"/>
    </source>
</evidence>
<dbReference type="PANTHER" id="PTHR32322:SF18">
    <property type="entry name" value="S-ADENOSYLMETHIONINE_S-ADENOSYLHOMOCYSTEINE TRANSPORTER"/>
    <property type="match status" value="1"/>
</dbReference>
<gene>
    <name evidence="8" type="ORF">Desaf_1398</name>
</gene>
<dbReference type="AlphaFoldDB" id="F3YZN7"/>
<keyword evidence="4 6" id="KW-1133">Transmembrane helix</keyword>
<evidence type="ECO:0000256" key="3">
    <source>
        <dbReference type="ARBA" id="ARBA00022692"/>
    </source>
</evidence>
<evidence type="ECO:0000256" key="4">
    <source>
        <dbReference type="ARBA" id="ARBA00022989"/>
    </source>
</evidence>
<feature type="transmembrane region" description="Helical" evidence="6">
    <location>
        <begin position="211"/>
        <end position="233"/>
    </location>
</feature>
<dbReference type="GO" id="GO:0005886">
    <property type="term" value="C:plasma membrane"/>
    <property type="evidence" value="ECO:0007669"/>
    <property type="project" value="UniProtKB-SubCell"/>
</dbReference>
<name>F3YZN7_DESAF</name>
<dbReference type="STRING" id="690850.Desaf_1398"/>
<dbReference type="HOGENOM" id="CLU_033863_4_1_7"/>
<keyword evidence="2" id="KW-1003">Cell membrane</keyword>
<evidence type="ECO:0000256" key="1">
    <source>
        <dbReference type="ARBA" id="ARBA00004651"/>
    </source>
</evidence>
<evidence type="ECO:0000256" key="2">
    <source>
        <dbReference type="ARBA" id="ARBA00022475"/>
    </source>
</evidence>